<dbReference type="GO" id="GO:0000139">
    <property type="term" value="C:Golgi membrane"/>
    <property type="evidence" value="ECO:0007669"/>
    <property type="project" value="InterPro"/>
</dbReference>
<evidence type="ECO:0000256" key="2">
    <source>
        <dbReference type="ARBA" id="ARBA00004308"/>
    </source>
</evidence>
<dbReference type="GO" id="GO:0032933">
    <property type="term" value="P:SREBP signaling pathway"/>
    <property type="evidence" value="ECO:0007669"/>
    <property type="project" value="InterPro"/>
</dbReference>
<keyword evidence="5" id="KW-1133">Transmembrane helix</keyword>
<dbReference type="PANTHER" id="PTHR46378:SF1">
    <property type="entry name" value="STEROL REGULATORY ELEMENT-BINDING PROTEIN CLEAVAGE-ACTIVATING PROTEIN"/>
    <property type="match status" value="1"/>
</dbReference>
<comment type="subcellular location">
    <subcellularLocation>
        <location evidence="2">Endomembrane system</location>
    </subcellularLocation>
    <subcellularLocation>
        <location evidence="1">Endoplasmic reticulum</location>
    </subcellularLocation>
</comment>
<dbReference type="PANTHER" id="PTHR46378">
    <property type="entry name" value="STEROL REGULATORY ELEMENT-BINDING PROTEIN CLEAVAGE-ACTIVATING PROTEIN"/>
    <property type="match status" value="1"/>
</dbReference>
<dbReference type="GO" id="GO:0045540">
    <property type="term" value="P:regulation of cholesterol biosynthetic process"/>
    <property type="evidence" value="ECO:0007669"/>
    <property type="project" value="TreeGrafter"/>
</dbReference>
<dbReference type="GO" id="GO:0032936">
    <property type="term" value="C:SREBP-SCAP complex"/>
    <property type="evidence" value="ECO:0007669"/>
    <property type="project" value="TreeGrafter"/>
</dbReference>
<evidence type="ECO:0000313" key="6">
    <source>
        <dbReference type="EMBL" id="MXQ83194.1"/>
    </source>
</evidence>
<keyword evidence="7" id="KW-1185">Reference proteome</keyword>
<dbReference type="GO" id="GO:0005789">
    <property type="term" value="C:endoplasmic reticulum membrane"/>
    <property type="evidence" value="ECO:0007669"/>
    <property type="project" value="InterPro"/>
</dbReference>
<sequence>MAPLSPAGLSSESWSIMKNMATELGIVLIGYFTLVPAIQRTGSNRFQMSRLDHRCIHNDNEGHLIYTQSLESPLTP</sequence>
<protein>
    <submittedName>
        <fullName evidence="6">Uncharacterized protein</fullName>
    </submittedName>
</protein>
<name>A0A6B0R5T7_9CETA</name>
<keyword evidence="4 5" id="KW-0472">Membrane</keyword>
<dbReference type="InterPro" id="IPR030225">
    <property type="entry name" value="SCAP"/>
</dbReference>
<keyword evidence="3" id="KW-0256">Endoplasmic reticulum</keyword>
<dbReference type="AlphaFoldDB" id="A0A6B0R5T7"/>
<evidence type="ECO:0000256" key="5">
    <source>
        <dbReference type="SAM" id="Phobius"/>
    </source>
</evidence>
<proteinExistence type="predicted"/>
<evidence type="ECO:0000256" key="1">
    <source>
        <dbReference type="ARBA" id="ARBA00004240"/>
    </source>
</evidence>
<dbReference type="Proteomes" id="UP000322234">
    <property type="component" value="Unassembled WGS sequence"/>
</dbReference>
<gene>
    <name evidence="6" type="ORF">E5288_WYG018838</name>
</gene>
<accession>A0A6B0R5T7</accession>
<evidence type="ECO:0000256" key="4">
    <source>
        <dbReference type="ARBA" id="ARBA00023136"/>
    </source>
</evidence>
<organism evidence="6 7">
    <name type="scientific">Bos mutus</name>
    <name type="common">wild yak</name>
    <dbReference type="NCBI Taxonomy" id="72004"/>
    <lineage>
        <taxon>Eukaryota</taxon>
        <taxon>Metazoa</taxon>
        <taxon>Chordata</taxon>
        <taxon>Craniata</taxon>
        <taxon>Vertebrata</taxon>
        <taxon>Euteleostomi</taxon>
        <taxon>Mammalia</taxon>
        <taxon>Eutheria</taxon>
        <taxon>Laurasiatheria</taxon>
        <taxon>Artiodactyla</taxon>
        <taxon>Ruminantia</taxon>
        <taxon>Pecora</taxon>
        <taxon>Bovidae</taxon>
        <taxon>Bovinae</taxon>
        <taxon>Bos</taxon>
    </lineage>
</organism>
<feature type="transmembrane region" description="Helical" evidence="5">
    <location>
        <begin position="20"/>
        <end position="38"/>
    </location>
</feature>
<comment type="caution">
    <text evidence="6">The sequence shown here is derived from an EMBL/GenBank/DDBJ whole genome shotgun (WGS) entry which is preliminary data.</text>
</comment>
<evidence type="ECO:0000256" key="3">
    <source>
        <dbReference type="ARBA" id="ARBA00022824"/>
    </source>
</evidence>
<dbReference type="EMBL" id="VBQZ03000015">
    <property type="protein sequence ID" value="MXQ83194.1"/>
    <property type="molecule type" value="Genomic_DNA"/>
</dbReference>
<dbReference type="GO" id="GO:0032934">
    <property type="term" value="F:sterol binding"/>
    <property type="evidence" value="ECO:0007669"/>
    <property type="project" value="InterPro"/>
</dbReference>
<keyword evidence="5" id="KW-0812">Transmembrane</keyword>
<reference evidence="6" key="1">
    <citation type="submission" date="2019-10" db="EMBL/GenBank/DDBJ databases">
        <title>The sequence and de novo assembly of the wild yak genome.</title>
        <authorList>
            <person name="Liu Y."/>
        </authorList>
    </citation>
    <scope>NUCLEOTIDE SEQUENCE [LARGE SCALE GENOMIC DNA]</scope>
    <source>
        <strain evidence="6">WY2019</strain>
    </source>
</reference>
<evidence type="ECO:0000313" key="7">
    <source>
        <dbReference type="Proteomes" id="UP000322234"/>
    </source>
</evidence>